<dbReference type="RefSeq" id="WP_310297015.1">
    <property type="nucleotide sequence ID" value="NZ_BAAAPS010000006.1"/>
</dbReference>
<gene>
    <name evidence="2" type="ORF">J2S63_000043</name>
</gene>
<evidence type="ECO:0000313" key="2">
    <source>
        <dbReference type="EMBL" id="MDR7360490.1"/>
    </source>
</evidence>
<evidence type="ECO:0000313" key="3">
    <source>
        <dbReference type="Proteomes" id="UP001183648"/>
    </source>
</evidence>
<sequence length="69" mass="7343">MGFLNKAKAAAELAVDKGGDKVGDAVDKGLEQVDKRTGGKHGDQLDQAGDRAKDYLDGLDGKDDDIRNR</sequence>
<accession>A0ABU2BPB9</accession>
<feature type="region of interest" description="Disordered" evidence="1">
    <location>
        <begin position="29"/>
        <end position="69"/>
    </location>
</feature>
<organism evidence="2 3">
    <name type="scientific">Nocardioides marmoribigeumensis</name>
    <dbReference type="NCBI Taxonomy" id="433649"/>
    <lineage>
        <taxon>Bacteria</taxon>
        <taxon>Bacillati</taxon>
        <taxon>Actinomycetota</taxon>
        <taxon>Actinomycetes</taxon>
        <taxon>Propionibacteriales</taxon>
        <taxon>Nocardioidaceae</taxon>
        <taxon>Nocardioides</taxon>
    </lineage>
</organism>
<reference evidence="2 3" key="1">
    <citation type="submission" date="2023-07" db="EMBL/GenBank/DDBJ databases">
        <title>Sequencing the genomes of 1000 actinobacteria strains.</title>
        <authorList>
            <person name="Klenk H.-P."/>
        </authorList>
    </citation>
    <scope>NUCLEOTIDE SEQUENCE [LARGE SCALE GENOMIC DNA]</scope>
    <source>
        <strain evidence="2 3">DSM 19426</strain>
    </source>
</reference>
<dbReference type="InterPro" id="IPR028037">
    <property type="entry name" value="Antitoxin_Rv0909/MT0933"/>
</dbReference>
<dbReference type="EMBL" id="JAVDYG010000001">
    <property type="protein sequence ID" value="MDR7360490.1"/>
    <property type="molecule type" value="Genomic_DNA"/>
</dbReference>
<dbReference type="Pfam" id="PF14013">
    <property type="entry name" value="MT0933_antitox"/>
    <property type="match status" value="1"/>
</dbReference>
<evidence type="ECO:0008006" key="4">
    <source>
        <dbReference type="Google" id="ProtNLM"/>
    </source>
</evidence>
<keyword evidence="3" id="KW-1185">Reference proteome</keyword>
<protein>
    <recommendedName>
        <fullName evidence="4">Antitoxin</fullName>
    </recommendedName>
</protein>
<evidence type="ECO:0000256" key="1">
    <source>
        <dbReference type="SAM" id="MobiDB-lite"/>
    </source>
</evidence>
<comment type="caution">
    <text evidence="2">The sequence shown here is derived from an EMBL/GenBank/DDBJ whole genome shotgun (WGS) entry which is preliminary data.</text>
</comment>
<proteinExistence type="predicted"/>
<dbReference type="Proteomes" id="UP001183648">
    <property type="component" value="Unassembled WGS sequence"/>
</dbReference>
<name>A0ABU2BPB9_9ACTN</name>